<keyword evidence="2" id="KW-1185">Reference proteome</keyword>
<organism evidence="1 2">
    <name type="scientific">Elysia crispata</name>
    <name type="common">lettuce slug</name>
    <dbReference type="NCBI Taxonomy" id="231223"/>
    <lineage>
        <taxon>Eukaryota</taxon>
        <taxon>Metazoa</taxon>
        <taxon>Spiralia</taxon>
        <taxon>Lophotrochozoa</taxon>
        <taxon>Mollusca</taxon>
        <taxon>Gastropoda</taxon>
        <taxon>Heterobranchia</taxon>
        <taxon>Euthyneura</taxon>
        <taxon>Panpulmonata</taxon>
        <taxon>Sacoglossa</taxon>
        <taxon>Placobranchoidea</taxon>
        <taxon>Plakobranchidae</taxon>
        <taxon>Elysia</taxon>
    </lineage>
</organism>
<evidence type="ECO:0000313" key="1">
    <source>
        <dbReference type="EMBL" id="KAK3756129.1"/>
    </source>
</evidence>
<name>A0AAE0YS04_9GAST</name>
<dbReference type="AlphaFoldDB" id="A0AAE0YS04"/>
<protein>
    <submittedName>
        <fullName evidence="1">Uncharacterized protein</fullName>
    </submittedName>
</protein>
<accession>A0AAE0YS04</accession>
<reference evidence="1" key="1">
    <citation type="journal article" date="2023" name="G3 (Bethesda)">
        <title>A reference genome for the long-term kleptoplast-retaining sea slug Elysia crispata morphotype clarki.</title>
        <authorList>
            <person name="Eastman K.E."/>
            <person name="Pendleton A.L."/>
            <person name="Shaikh M.A."/>
            <person name="Suttiyut T."/>
            <person name="Ogas R."/>
            <person name="Tomko P."/>
            <person name="Gavelis G."/>
            <person name="Widhalm J.R."/>
            <person name="Wisecaver J.H."/>
        </authorList>
    </citation>
    <scope>NUCLEOTIDE SEQUENCE</scope>
    <source>
        <strain evidence="1">ECLA1</strain>
    </source>
</reference>
<feature type="non-terminal residue" evidence="1">
    <location>
        <position position="167"/>
    </location>
</feature>
<sequence>ISKNIDGVIIECSEQDVVYISKKSDNFTWTFVIHSETALEKVALLHNKGRLHFRLVSTSEEFEGYQVAPGDLFLDVDADSKACYKVIVCFSGGMFGSFSQCVVFDFGLRPVLGRKLSVEIGDQPQQEKVKELRKELCVERWTSQNKEIIRSSNASETTDPFTHQLLL</sequence>
<dbReference type="EMBL" id="JAWDGP010005554">
    <property type="protein sequence ID" value="KAK3756129.1"/>
    <property type="molecule type" value="Genomic_DNA"/>
</dbReference>
<proteinExistence type="predicted"/>
<evidence type="ECO:0000313" key="2">
    <source>
        <dbReference type="Proteomes" id="UP001283361"/>
    </source>
</evidence>
<dbReference type="Proteomes" id="UP001283361">
    <property type="component" value="Unassembled WGS sequence"/>
</dbReference>
<gene>
    <name evidence="1" type="ORF">RRG08_046040</name>
</gene>
<feature type="non-terminal residue" evidence="1">
    <location>
        <position position="1"/>
    </location>
</feature>
<comment type="caution">
    <text evidence="1">The sequence shown here is derived from an EMBL/GenBank/DDBJ whole genome shotgun (WGS) entry which is preliminary data.</text>
</comment>